<comment type="caution">
    <text evidence="1">The sequence shown here is derived from an EMBL/GenBank/DDBJ whole genome shotgun (WGS) entry which is preliminary data.</text>
</comment>
<accession>A0A2P4Y6W8</accession>
<dbReference type="AlphaFoldDB" id="A0A2P4Y6W8"/>
<dbReference type="EMBL" id="NCKW01005088">
    <property type="protein sequence ID" value="POM73550.1"/>
    <property type="molecule type" value="Genomic_DNA"/>
</dbReference>
<keyword evidence="2" id="KW-1185">Reference proteome</keyword>
<dbReference type="OrthoDB" id="109450at2759"/>
<proteinExistence type="predicted"/>
<evidence type="ECO:0000313" key="2">
    <source>
        <dbReference type="Proteomes" id="UP000237271"/>
    </source>
</evidence>
<evidence type="ECO:0000313" key="1">
    <source>
        <dbReference type="EMBL" id="POM73550.1"/>
    </source>
</evidence>
<name>A0A2P4Y6W8_9STRA</name>
<gene>
    <name evidence="1" type="ORF">PHPALM_9588</name>
</gene>
<organism evidence="1 2">
    <name type="scientific">Phytophthora palmivora</name>
    <dbReference type="NCBI Taxonomy" id="4796"/>
    <lineage>
        <taxon>Eukaryota</taxon>
        <taxon>Sar</taxon>
        <taxon>Stramenopiles</taxon>
        <taxon>Oomycota</taxon>
        <taxon>Peronosporomycetes</taxon>
        <taxon>Peronosporales</taxon>
        <taxon>Peronosporaceae</taxon>
        <taxon>Phytophthora</taxon>
    </lineage>
</organism>
<reference evidence="1 2" key="1">
    <citation type="journal article" date="2017" name="Genome Biol. Evol.">
        <title>Phytophthora megakarya and P. palmivora, closely related causal agents of cacao black pod rot, underwent increases in genome sizes and gene numbers by different mechanisms.</title>
        <authorList>
            <person name="Ali S.S."/>
            <person name="Shao J."/>
            <person name="Lary D.J."/>
            <person name="Kronmiller B."/>
            <person name="Shen D."/>
            <person name="Strem M.D."/>
            <person name="Amoako-Attah I."/>
            <person name="Akrofi A.Y."/>
            <person name="Begoude B.A."/>
            <person name="Ten Hoopen G.M."/>
            <person name="Coulibaly K."/>
            <person name="Kebe B.I."/>
            <person name="Melnick R.L."/>
            <person name="Guiltinan M.J."/>
            <person name="Tyler B.M."/>
            <person name="Meinhardt L.W."/>
            <person name="Bailey B.A."/>
        </authorList>
    </citation>
    <scope>NUCLEOTIDE SEQUENCE [LARGE SCALE GENOMIC DNA]</scope>
    <source>
        <strain evidence="2">sbr112.9</strain>
    </source>
</reference>
<sequence length="167" mass="18630">MSPVRVAPTRGDGIRALVALSKWASRHAERNMLNSKKAISPDALIERTHTRQLAAREKVFERDLPFSWIRFFIGTVSLALVFSDVLRSGVGVSNLQEVYPSLQPDEVCFHQPKMKLPAVSLLHVYGATNMIQLLSHGVHLQVIWHHQTSLNVFSIQTIAPTTLSAVI</sequence>
<dbReference type="Proteomes" id="UP000237271">
    <property type="component" value="Unassembled WGS sequence"/>
</dbReference>
<protein>
    <submittedName>
        <fullName evidence="1">Uncharacterized protein</fullName>
    </submittedName>
</protein>